<dbReference type="Gene3D" id="3.40.50.1820">
    <property type="entry name" value="alpha/beta hydrolase"/>
    <property type="match status" value="1"/>
</dbReference>
<dbReference type="EMBL" id="EU408358">
    <property type="protein sequence ID" value="ACN18096.1"/>
    <property type="molecule type" value="Genomic_DNA"/>
</dbReference>
<dbReference type="PANTHER" id="PTHR43265:SF1">
    <property type="entry name" value="ESTERASE ESTD"/>
    <property type="match status" value="1"/>
</dbReference>
<gene>
    <name evidence="1" type="ORF">AKSOIL_0043</name>
</gene>
<dbReference type="PANTHER" id="PTHR43265">
    <property type="entry name" value="ESTERASE ESTD"/>
    <property type="match status" value="1"/>
</dbReference>
<name>C0INW7_9BACT</name>
<dbReference type="AlphaFoldDB" id="C0INW7"/>
<reference evidence="1" key="1">
    <citation type="journal article" date="2009" name="ISME J.">
        <title>Functional metagenomics reveals diverse beta-lactamases in a remote Alaskan soil.</title>
        <authorList>
            <person name="Allen H.K."/>
            <person name="Moe L.A."/>
            <person name="Rodbumrer J."/>
            <person name="Gaarder A."/>
            <person name="Handelsman J."/>
        </authorList>
    </citation>
    <scope>NUCLEOTIDE SEQUENCE</scope>
</reference>
<dbReference type="GO" id="GO:0052689">
    <property type="term" value="F:carboxylic ester hydrolase activity"/>
    <property type="evidence" value="ECO:0007669"/>
    <property type="project" value="TreeGrafter"/>
</dbReference>
<sequence length="128" mass="14267">MISGRGHLVVQLFSLQPYLISWIHYDPSKEIGKLRIPVLIVQGTTDIQTRLEDANGLANANAAARRLLIEGMNHVLKNLASEMDKQVSSYSDPTLPVSPDLINSISDFVKQKQKAKSGELSSDYLRKY</sequence>
<keyword evidence="1" id="KW-0378">Hydrolase</keyword>
<accession>C0INW7</accession>
<proteinExistence type="predicted"/>
<evidence type="ECO:0000313" key="1">
    <source>
        <dbReference type="EMBL" id="ACN18096.1"/>
    </source>
</evidence>
<organism evidence="1">
    <name type="scientific">uncultured bacterium BLR5</name>
    <dbReference type="NCBI Taxonomy" id="506522"/>
    <lineage>
        <taxon>Bacteria</taxon>
        <taxon>environmental samples</taxon>
    </lineage>
</organism>
<dbReference type="InterPro" id="IPR029058">
    <property type="entry name" value="AB_hydrolase_fold"/>
</dbReference>
<protein>
    <submittedName>
        <fullName evidence="1">Alpha/beta hydrolase fold protein</fullName>
    </submittedName>
</protein>
<dbReference type="SUPFAM" id="SSF53474">
    <property type="entry name" value="alpha/beta-Hydrolases"/>
    <property type="match status" value="1"/>
</dbReference>
<dbReference type="InterPro" id="IPR053145">
    <property type="entry name" value="AB_hydrolase_Est10"/>
</dbReference>